<evidence type="ECO:0000313" key="1">
    <source>
        <dbReference type="EMBL" id="MBP1892973.1"/>
    </source>
</evidence>
<reference evidence="1 2" key="1">
    <citation type="submission" date="2021-03" db="EMBL/GenBank/DDBJ databases">
        <title>Genomic Encyclopedia of Type Strains, Phase IV (KMG-IV): sequencing the most valuable type-strain genomes for metagenomic binning, comparative biology and taxonomic classification.</title>
        <authorList>
            <person name="Goeker M."/>
        </authorList>
    </citation>
    <scope>NUCLEOTIDE SEQUENCE [LARGE SCALE GENOMIC DNA]</scope>
    <source>
        <strain evidence="1 2">DSM 15596</strain>
    </source>
</reference>
<keyword evidence="2" id="KW-1185">Reference proteome</keyword>
<protein>
    <submittedName>
        <fullName evidence="1">Cob(I)alamin adenosyltransferase</fullName>
    </submittedName>
</protein>
<dbReference type="Proteomes" id="UP000706926">
    <property type="component" value="Unassembled WGS sequence"/>
</dbReference>
<name>A0ABS4F9P1_9BACL</name>
<accession>A0ABS4F9P1</accession>
<gene>
    <name evidence="1" type="ORF">J2Z18_002075</name>
</gene>
<dbReference type="GeneID" id="95404090"/>
<organism evidence="1 2">
    <name type="scientific">Paenibacillus lactis</name>
    <dbReference type="NCBI Taxonomy" id="228574"/>
    <lineage>
        <taxon>Bacteria</taxon>
        <taxon>Bacillati</taxon>
        <taxon>Bacillota</taxon>
        <taxon>Bacilli</taxon>
        <taxon>Bacillales</taxon>
        <taxon>Paenibacillaceae</taxon>
        <taxon>Paenibacillus</taxon>
    </lineage>
</organism>
<dbReference type="RefSeq" id="WP_210094628.1">
    <property type="nucleotide sequence ID" value="NZ_DMBX01000007.1"/>
</dbReference>
<dbReference type="EMBL" id="JAGGKI010000004">
    <property type="protein sequence ID" value="MBP1892973.1"/>
    <property type="molecule type" value="Genomic_DNA"/>
</dbReference>
<evidence type="ECO:0000313" key="2">
    <source>
        <dbReference type="Proteomes" id="UP000706926"/>
    </source>
</evidence>
<sequence>MARMTKVELLIDLTTPVDEIAAVINIMLQAYPDKQLEILQAVDHDIGEALARLQSSDEAEKEKGE</sequence>
<proteinExistence type="predicted"/>
<comment type="caution">
    <text evidence="1">The sequence shown here is derived from an EMBL/GenBank/DDBJ whole genome shotgun (WGS) entry which is preliminary data.</text>
</comment>